<dbReference type="EMBL" id="QOUX01000047">
    <property type="protein sequence ID" value="RXI96171.1"/>
    <property type="molecule type" value="Genomic_DNA"/>
</dbReference>
<feature type="coiled-coil region" evidence="1">
    <location>
        <begin position="34"/>
        <end position="75"/>
    </location>
</feature>
<gene>
    <name evidence="2" type="ORF">DS745_20730</name>
</gene>
<dbReference type="AlphaFoldDB" id="A0A4Q0VKZ7"/>
<accession>A0A4Q0VKZ7</accession>
<dbReference type="OrthoDB" id="2679795at2"/>
<dbReference type="RefSeq" id="WP_129080152.1">
    <property type="nucleotide sequence ID" value="NZ_QOUX01000047.1"/>
</dbReference>
<sequence length="131" mass="15160">MTEKQFDRFEGMLTQLVSMVGHLKQDVEVIKADVAELKTDVAILKTDVEVLKADVADLKLDMANVKADVAELKSDMFNVKVEITDMRETQERQHNEVMGKLELLRIDQEITWAKTVENEREIERVKKQLQM</sequence>
<keyword evidence="3" id="KW-1185">Reference proteome</keyword>
<comment type="caution">
    <text evidence="2">The sequence shown here is derived from an EMBL/GenBank/DDBJ whole genome shotgun (WGS) entry which is preliminary data.</text>
</comment>
<evidence type="ECO:0000313" key="3">
    <source>
        <dbReference type="Proteomes" id="UP000290649"/>
    </source>
</evidence>
<organism evidence="2 3">
    <name type="scientific">Anaerobacillus alkaliphilus</name>
    <dbReference type="NCBI Taxonomy" id="1548597"/>
    <lineage>
        <taxon>Bacteria</taxon>
        <taxon>Bacillati</taxon>
        <taxon>Bacillota</taxon>
        <taxon>Bacilli</taxon>
        <taxon>Bacillales</taxon>
        <taxon>Bacillaceae</taxon>
        <taxon>Anaerobacillus</taxon>
    </lineage>
</organism>
<dbReference type="Proteomes" id="UP000290649">
    <property type="component" value="Unassembled WGS sequence"/>
</dbReference>
<evidence type="ECO:0000256" key="1">
    <source>
        <dbReference type="SAM" id="Coils"/>
    </source>
</evidence>
<keyword evidence="1" id="KW-0175">Coiled coil</keyword>
<reference evidence="2 3" key="1">
    <citation type="journal article" date="2019" name="Int. J. Syst. Evol. Microbiol.">
        <title>Anaerobacillus alkaliphilus sp. nov., a novel alkaliphilic and moderately halophilic bacterium.</title>
        <authorList>
            <person name="Borsodi A.K."/>
            <person name="Aszalos J.M."/>
            <person name="Bihari P."/>
            <person name="Nagy I."/>
            <person name="Schumann P."/>
            <person name="Sproer C."/>
            <person name="Kovacs A.L."/>
            <person name="Boka K."/>
            <person name="Dobosy P."/>
            <person name="Ovari M."/>
            <person name="Szili-Kovacs T."/>
            <person name="Toth E."/>
        </authorList>
    </citation>
    <scope>NUCLEOTIDE SEQUENCE [LARGE SCALE GENOMIC DNA]</scope>
    <source>
        <strain evidence="2 3">B16-10</strain>
    </source>
</reference>
<proteinExistence type="predicted"/>
<evidence type="ECO:0000313" key="2">
    <source>
        <dbReference type="EMBL" id="RXI96171.1"/>
    </source>
</evidence>
<name>A0A4Q0VKZ7_9BACI</name>
<dbReference type="Gene3D" id="1.20.5.170">
    <property type="match status" value="2"/>
</dbReference>
<protein>
    <submittedName>
        <fullName evidence="2">Uncharacterized protein</fullName>
    </submittedName>
</protein>